<feature type="region of interest" description="Disordered" evidence="1">
    <location>
        <begin position="1"/>
        <end position="34"/>
    </location>
</feature>
<keyword evidence="2" id="KW-0472">Membrane</keyword>
<dbReference type="AlphaFoldDB" id="A0A4S8IR42"/>
<dbReference type="Proteomes" id="UP000317650">
    <property type="component" value="Chromosome 6"/>
</dbReference>
<proteinExistence type="predicted"/>
<keyword evidence="2" id="KW-0812">Transmembrane</keyword>
<dbReference type="EMBL" id="PYDT01000009">
    <property type="protein sequence ID" value="THU51129.1"/>
    <property type="molecule type" value="Genomic_DNA"/>
</dbReference>
<accession>A0A4S8IR42</accession>
<protein>
    <submittedName>
        <fullName evidence="3">Uncharacterized protein</fullName>
    </submittedName>
</protein>
<evidence type="ECO:0000256" key="1">
    <source>
        <dbReference type="SAM" id="MobiDB-lite"/>
    </source>
</evidence>
<keyword evidence="5" id="KW-1185">Reference proteome</keyword>
<reference evidence="3 5" key="1">
    <citation type="journal article" date="2019" name="Nat. Plants">
        <title>Genome sequencing of Musa balbisiana reveals subgenome evolution and function divergence in polyploid bananas.</title>
        <authorList>
            <person name="Yao X."/>
        </authorList>
    </citation>
    <scope>NUCLEOTIDE SEQUENCE [LARGE SCALE GENOMIC DNA]</scope>
    <source>
        <strain evidence="5">cv. DH-PKW</strain>
        <strain evidence="3">DH-PKW</strain>
        <tissue evidence="3">Leaves</tissue>
    </source>
</reference>
<name>A0A4S8IR42_MUSBA</name>
<feature type="transmembrane region" description="Helical" evidence="2">
    <location>
        <begin position="37"/>
        <end position="57"/>
    </location>
</feature>
<sequence length="75" mass="8583">MRMNVKKTTTRNKSLRNSTRGTTPIRQREEGERREDVVGNGVLGLIMVLGIWPSWYFSLPVTDYQSPPPPLELPN</sequence>
<evidence type="ECO:0000313" key="5">
    <source>
        <dbReference type="Proteomes" id="UP000317650"/>
    </source>
</evidence>
<feature type="compositionally biased region" description="Basic residues" evidence="1">
    <location>
        <begin position="1"/>
        <end position="14"/>
    </location>
</feature>
<dbReference type="EMBL" id="PYDT01000009">
    <property type="protein sequence ID" value="THU51127.1"/>
    <property type="molecule type" value="Genomic_DNA"/>
</dbReference>
<feature type="compositionally biased region" description="Polar residues" evidence="1">
    <location>
        <begin position="15"/>
        <end position="25"/>
    </location>
</feature>
<comment type="caution">
    <text evidence="3">The sequence shown here is derived from an EMBL/GenBank/DDBJ whole genome shotgun (WGS) entry which is preliminary data.</text>
</comment>
<evidence type="ECO:0000313" key="4">
    <source>
        <dbReference type="EMBL" id="THU51129.1"/>
    </source>
</evidence>
<gene>
    <name evidence="3" type="ORF">C4D60_Mb06t27750</name>
    <name evidence="4" type="ORF">C4D60_Mb06t27770</name>
</gene>
<evidence type="ECO:0000256" key="2">
    <source>
        <dbReference type="SAM" id="Phobius"/>
    </source>
</evidence>
<organism evidence="3 5">
    <name type="scientific">Musa balbisiana</name>
    <name type="common">Banana</name>
    <dbReference type="NCBI Taxonomy" id="52838"/>
    <lineage>
        <taxon>Eukaryota</taxon>
        <taxon>Viridiplantae</taxon>
        <taxon>Streptophyta</taxon>
        <taxon>Embryophyta</taxon>
        <taxon>Tracheophyta</taxon>
        <taxon>Spermatophyta</taxon>
        <taxon>Magnoliopsida</taxon>
        <taxon>Liliopsida</taxon>
        <taxon>Zingiberales</taxon>
        <taxon>Musaceae</taxon>
        <taxon>Musa</taxon>
    </lineage>
</organism>
<evidence type="ECO:0000313" key="3">
    <source>
        <dbReference type="EMBL" id="THU51127.1"/>
    </source>
</evidence>
<keyword evidence="2" id="KW-1133">Transmembrane helix</keyword>